<dbReference type="InterPro" id="IPR011659">
    <property type="entry name" value="WD40"/>
</dbReference>
<sequence>MSGRGRWAWLAAVVAVVLLATGGYGVWAYLDYQGRVSAADEAAGDAVPFESVLDGPRVLFRNTVLGQQYGLVAAVPLEGADGTDATVAPDAPRAVSKVACDRVHASADRVLCLHTDRRLGSKFEAKLYDNEWNELGGWPLPGVPSRTRITPDSQLWASTAFVTGHSYATIGFSTATTISGADGTEYGNLEDFTTTIEGEPLTTSDRNFWGVTFADDGNTFYATAASGGSTWLVRGDLAKRTMVSLRSNVECPSLSPDGTRIAFKKNVSTGSVSSWSIAVYDLASGTETVVPGESSVDDQVEWLDDNTLLFGLPRPDAVGDSDVWSAPADGSAEPTLFIEHAWSPAVVRG</sequence>
<dbReference type="AlphaFoldDB" id="A0A542XX84"/>
<comment type="caution">
    <text evidence="2">The sequence shown here is derived from an EMBL/GenBank/DDBJ whole genome shotgun (WGS) entry which is preliminary data.</text>
</comment>
<name>A0A542XX84_9MICO</name>
<keyword evidence="1" id="KW-0472">Membrane</keyword>
<dbReference type="EMBL" id="VFOM01000005">
    <property type="protein sequence ID" value="TQL40455.1"/>
    <property type="molecule type" value="Genomic_DNA"/>
</dbReference>
<keyword evidence="1" id="KW-1133">Transmembrane helix</keyword>
<evidence type="ECO:0000313" key="2">
    <source>
        <dbReference type="EMBL" id="TQL40455.1"/>
    </source>
</evidence>
<reference evidence="2 3" key="1">
    <citation type="submission" date="2019-06" db="EMBL/GenBank/DDBJ databases">
        <title>Sequencing the genomes of 1000 actinobacteria strains.</title>
        <authorList>
            <person name="Klenk H.-P."/>
        </authorList>
    </citation>
    <scope>NUCLEOTIDE SEQUENCE [LARGE SCALE GENOMIC DNA]</scope>
    <source>
        <strain evidence="2 3">DSM 26477</strain>
    </source>
</reference>
<evidence type="ECO:0000313" key="3">
    <source>
        <dbReference type="Proteomes" id="UP000317998"/>
    </source>
</evidence>
<feature type="transmembrane region" description="Helical" evidence="1">
    <location>
        <begin position="7"/>
        <end position="30"/>
    </location>
</feature>
<keyword evidence="3" id="KW-1185">Reference proteome</keyword>
<dbReference type="OrthoDB" id="9808778at2"/>
<dbReference type="Proteomes" id="UP000317998">
    <property type="component" value="Unassembled WGS sequence"/>
</dbReference>
<gene>
    <name evidence="2" type="ORF">FB562_2664</name>
</gene>
<dbReference type="Gene3D" id="2.120.10.30">
    <property type="entry name" value="TolB, C-terminal domain"/>
    <property type="match status" value="1"/>
</dbReference>
<dbReference type="SUPFAM" id="SSF82171">
    <property type="entry name" value="DPP6 N-terminal domain-like"/>
    <property type="match status" value="1"/>
</dbReference>
<protein>
    <submittedName>
        <fullName evidence="2">WD40 repeat protein</fullName>
    </submittedName>
</protein>
<evidence type="ECO:0000256" key="1">
    <source>
        <dbReference type="SAM" id="Phobius"/>
    </source>
</evidence>
<keyword evidence="1" id="KW-0812">Transmembrane</keyword>
<proteinExistence type="predicted"/>
<accession>A0A542XX84</accession>
<dbReference type="InterPro" id="IPR011042">
    <property type="entry name" value="6-blade_b-propeller_TolB-like"/>
</dbReference>
<dbReference type="RefSeq" id="WP_141881766.1">
    <property type="nucleotide sequence ID" value="NZ_VFOM01000005.1"/>
</dbReference>
<organism evidence="2 3">
    <name type="scientific">Homoserinimonas aerilata</name>
    <dbReference type="NCBI Taxonomy" id="1162970"/>
    <lineage>
        <taxon>Bacteria</taxon>
        <taxon>Bacillati</taxon>
        <taxon>Actinomycetota</taxon>
        <taxon>Actinomycetes</taxon>
        <taxon>Micrococcales</taxon>
        <taxon>Microbacteriaceae</taxon>
        <taxon>Homoserinimonas</taxon>
    </lineage>
</organism>
<dbReference type="Pfam" id="PF07676">
    <property type="entry name" value="PD40"/>
    <property type="match status" value="1"/>
</dbReference>